<reference evidence="6" key="1">
    <citation type="submission" date="2020-08" db="EMBL/GenBank/DDBJ databases">
        <title>Whole genome shotgun sequence of Polymorphospora rubra NBRC 101157.</title>
        <authorList>
            <person name="Komaki H."/>
            <person name="Tamura T."/>
        </authorList>
    </citation>
    <scope>NUCLEOTIDE SEQUENCE</scope>
    <source>
        <strain evidence="6">NBRC 101157</strain>
    </source>
</reference>
<keyword evidence="2 6" id="KW-0436">Ligase</keyword>
<dbReference type="GO" id="GO:0031956">
    <property type="term" value="F:medium-chain fatty acid-CoA ligase activity"/>
    <property type="evidence" value="ECO:0007669"/>
    <property type="project" value="TreeGrafter"/>
</dbReference>
<dbReference type="SUPFAM" id="SSF56801">
    <property type="entry name" value="Acetyl-CoA synthetase-like"/>
    <property type="match status" value="1"/>
</dbReference>
<dbReference type="InterPro" id="IPR045851">
    <property type="entry name" value="AMP-bd_C_sf"/>
</dbReference>
<dbReference type="RefSeq" id="WP_212817256.1">
    <property type="nucleotide sequence ID" value="NZ_AP023359.1"/>
</dbReference>
<evidence type="ECO:0000256" key="1">
    <source>
        <dbReference type="ARBA" id="ARBA00006432"/>
    </source>
</evidence>
<dbReference type="Pfam" id="PF13193">
    <property type="entry name" value="AMP-binding_C"/>
    <property type="match status" value="1"/>
</dbReference>
<proteinExistence type="inferred from homology"/>
<protein>
    <submittedName>
        <fullName evidence="6">Cyclohexanecarboxylate-CoA ligase</fullName>
    </submittedName>
</protein>
<evidence type="ECO:0000259" key="4">
    <source>
        <dbReference type="Pfam" id="PF00501"/>
    </source>
</evidence>
<feature type="domain" description="AMP-dependent synthetase/ligase" evidence="4">
    <location>
        <begin position="45"/>
        <end position="415"/>
    </location>
</feature>
<dbReference type="InterPro" id="IPR042099">
    <property type="entry name" value="ANL_N_sf"/>
</dbReference>
<dbReference type="Gene3D" id="3.30.300.30">
    <property type="match status" value="1"/>
</dbReference>
<comment type="similarity">
    <text evidence="1">Belongs to the ATP-dependent AMP-binding enzyme family.</text>
</comment>
<dbReference type="KEGG" id="pry:Prubr_50140"/>
<dbReference type="Proteomes" id="UP000680866">
    <property type="component" value="Chromosome"/>
</dbReference>
<evidence type="ECO:0000256" key="3">
    <source>
        <dbReference type="SAM" id="MobiDB-lite"/>
    </source>
</evidence>
<evidence type="ECO:0000313" key="7">
    <source>
        <dbReference type="Proteomes" id="UP000680866"/>
    </source>
</evidence>
<dbReference type="PROSITE" id="PS00455">
    <property type="entry name" value="AMP_BINDING"/>
    <property type="match status" value="1"/>
</dbReference>
<dbReference type="InterPro" id="IPR020845">
    <property type="entry name" value="AMP-binding_CS"/>
</dbReference>
<organism evidence="6 7">
    <name type="scientific">Polymorphospora rubra</name>
    <dbReference type="NCBI Taxonomy" id="338584"/>
    <lineage>
        <taxon>Bacteria</taxon>
        <taxon>Bacillati</taxon>
        <taxon>Actinomycetota</taxon>
        <taxon>Actinomycetes</taxon>
        <taxon>Micromonosporales</taxon>
        <taxon>Micromonosporaceae</taxon>
        <taxon>Polymorphospora</taxon>
    </lineage>
</organism>
<evidence type="ECO:0000256" key="2">
    <source>
        <dbReference type="ARBA" id="ARBA00022598"/>
    </source>
</evidence>
<name>A0A810N8R1_9ACTN</name>
<dbReference type="PANTHER" id="PTHR43201:SF5">
    <property type="entry name" value="MEDIUM-CHAIN ACYL-COA LIGASE ACSF2, MITOCHONDRIAL"/>
    <property type="match status" value="1"/>
</dbReference>
<sequence>MSLQDLPAAGEHPGVRPDSRLTPELATAYESGGQWTPQTLTSLLADAAAAHPDLAAAVDAAGPGGSRRAMTYAELDAYVTDLAKGLRARGVAEGDSVVVMLPNCIEFAALIFAINRAGAVYTGIPVAYGTKEVGHILASTGAKVVVTQEQVASATPLAVVRASCGEAAPLIAVRGDSGRGEGEITLEDLAEPSAAEVRLPAVDPRAVCHIGFTSGTTGAPKGVMNTNQTLIAVLRNWLAYFGAENLGASVVNAVVSPVGHHSGFLWGVLMTAYLGGTAAYLEKWSPAAAATFLRTERATVFFGAPTFLQDLLTTDLVGDPRCTLRAVITTGSPVPRALPSAGRSAFGCWVGSAWGMTEIGIGVSCRPGMSESELASDGRAVPGVEVRVVAADGEPADANTPGRMQIRSAGLFLGYEGLPDRTHEEIDAEGWFDTGDTARIDENQLVHLEGRSKDIIIRGGENIPVVAVESVLYTHPDVIDVAVVGVPDERLGERACAVVHSRTDGLSLADLVQHLLDNGVSRHFLPERLVLVSSLPKTPSGKIRKAELRERLTSVTTAAL</sequence>
<dbReference type="GO" id="GO:0006631">
    <property type="term" value="P:fatty acid metabolic process"/>
    <property type="evidence" value="ECO:0007669"/>
    <property type="project" value="TreeGrafter"/>
</dbReference>
<dbReference type="Gene3D" id="3.40.50.12780">
    <property type="entry name" value="N-terminal domain of ligase-like"/>
    <property type="match status" value="1"/>
</dbReference>
<dbReference type="PANTHER" id="PTHR43201">
    <property type="entry name" value="ACYL-COA SYNTHETASE"/>
    <property type="match status" value="1"/>
</dbReference>
<dbReference type="EMBL" id="AP023359">
    <property type="protein sequence ID" value="BCJ67993.1"/>
    <property type="molecule type" value="Genomic_DNA"/>
</dbReference>
<feature type="region of interest" description="Disordered" evidence="3">
    <location>
        <begin position="1"/>
        <end position="21"/>
    </location>
</feature>
<keyword evidence="7" id="KW-1185">Reference proteome</keyword>
<dbReference type="InterPro" id="IPR025110">
    <property type="entry name" value="AMP-bd_C"/>
</dbReference>
<evidence type="ECO:0000259" key="5">
    <source>
        <dbReference type="Pfam" id="PF13193"/>
    </source>
</evidence>
<feature type="domain" description="AMP-binding enzyme C-terminal" evidence="5">
    <location>
        <begin position="468"/>
        <end position="542"/>
    </location>
</feature>
<dbReference type="AlphaFoldDB" id="A0A810N8R1"/>
<evidence type="ECO:0000313" key="6">
    <source>
        <dbReference type="EMBL" id="BCJ67993.1"/>
    </source>
</evidence>
<gene>
    <name evidence="6" type="ORF">Prubr_50140</name>
</gene>
<dbReference type="Pfam" id="PF00501">
    <property type="entry name" value="AMP-binding"/>
    <property type="match status" value="1"/>
</dbReference>
<dbReference type="InterPro" id="IPR000873">
    <property type="entry name" value="AMP-dep_synth/lig_dom"/>
</dbReference>
<accession>A0A810N8R1</accession>